<sequence>MLNPYTVALCLIVANEAGLMVWTNLKIGNALHNHSLLTQPILVDCEVKPTIGVTIAKKEKQYKQVEKLKDSCSQREANKSYLHLILHRLSKISTMCPIAQKSTQA</sequence>
<proteinExistence type="predicted"/>
<evidence type="ECO:0000313" key="1">
    <source>
        <dbReference type="EnsemblMetazoa" id="GAUT001573-PA"/>
    </source>
</evidence>
<accession>A0A1A9UDZ3</accession>
<dbReference type="EnsemblMetazoa" id="GAUT001573-RA">
    <property type="protein sequence ID" value="GAUT001573-PA"/>
    <property type="gene ID" value="GAUT001573"/>
</dbReference>
<dbReference type="VEuPathDB" id="VectorBase:GAUT001573"/>
<dbReference type="Proteomes" id="UP000078200">
    <property type="component" value="Unassembled WGS sequence"/>
</dbReference>
<name>A0A1A9UDZ3_GLOAU</name>
<evidence type="ECO:0000313" key="2">
    <source>
        <dbReference type="Proteomes" id="UP000078200"/>
    </source>
</evidence>
<dbReference type="AlphaFoldDB" id="A0A1A9UDZ3"/>
<keyword evidence="2" id="KW-1185">Reference proteome</keyword>
<organism evidence="1 2">
    <name type="scientific">Glossina austeni</name>
    <name type="common">Savannah tsetse fly</name>
    <dbReference type="NCBI Taxonomy" id="7395"/>
    <lineage>
        <taxon>Eukaryota</taxon>
        <taxon>Metazoa</taxon>
        <taxon>Ecdysozoa</taxon>
        <taxon>Arthropoda</taxon>
        <taxon>Hexapoda</taxon>
        <taxon>Insecta</taxon>
        <taxon>Pterygota</taxon>
        <taxon>Neoptera</taxon>
        <taxon>Endopterygota</taxon>
        <taxon>Diptera</taxon>
        <taxon>Brachycera</taxon>
        <taxon>Muscomorpha</taxon>
        <taxon>Hippoboscoidea</taxon>
        <taxon>Glossinidae</taxon>
        <taxon>Glossina</taxon>
    </lineage>
</organism>
<protein>
    <submittedName>
        <fullName evidence="1">Uncharacterized protein</fullName>
    </submittedName>
</protein>
<reference evidence="1" key="1">
    <citation type="submission" date="2020-05" db="UniProtKB">
        <authorList>
            <consortium name="EnsemblMetazoa"/>
        </authorList>
    </citation>
    <scope>IDENTIFICATION</scope>
    <source>
        <strain evidence="1">TTRI</strain>
    </source>
</reference>